<evidence type="ECO:0000313" key="3">
    <source>
        <dbReference type="EMBL" id="AKP50703.1"/>
    </source>
</evidence>
<accession>A0A0H4PCZ3</accession>
<dbReference type="InterPro" id="IPR032295">
    <property type="entry name" value="DUF4842"/>
</dbReference>
<keyword evidence="4" id="KW-1185">Reference proteome</keyword>
<evidence type="ECO:0000259" key="2">
    <source>
        <dbReference type="Pfam" id="PF16130"/>
    </source>
</evidence>
<proteinExistence type="predicted"/>
<dbReference type="Pfam" id="PF16130">
    <property type="entry name" value="DUF4842"/>
    <property type="match status" value="1"/>
</dbReference>
<feature type="chain" id="PRO_5005207993" description="DUF4842 domain-containing protein" evidence="1">
    <location>
        <begin position="20"/>
        <end position="498"/>
    </location>
</feature>
<evidence type="ECO:0000256" key="1">
    <source>
        <dbReference type="SAM" id="SignalP"/>
    </source>
</evidence>
<dbReference type="EMBL" id="CP012040">
    <property type="protein sequence ID" value="AKP50703.1"/>
    <property type="molecule type" value="Genomic_DNA"/>
</dbReference>
<dbReference type="AlphaFoldDB" id="A0A0H4PCZ3"/>
<dbReference type="KEGG" id="camu:CA2015_1255"/>
<dbReference type="InterPro" id="IPR031025">
    <property type="entry name" value="LruC_dom"/>
</dbReference>
<dbReference type="PATRIC" id="fig|320787.5.peg.1383"/>
<dbReference type="OrthoDB" id="1204817at2"/>
<dbReference type="STRING" id="320787.CA2015_1255"/>
<organism evidence="3 4">
    <name type="scientific">Cyclobacterium amurskyense</name>
    <dbReference type="NCBI Taxonomy" id="320787"/>
    <lineage>
        <taxon>Bacteria</taxon>
        <taxon>Pseudomonadati</taxon>
        <taxon>Bacteroidota</taxon>
        <taxon>Cytophagia</taxon>
        <taxon>Cytophagales</taxon>
        <taxon>Cyclobacteriaceae</taxon>
        <taxon>Cyclobacterium</taxon>
    </lineage>
</organism>
<name>A0A0H4PCZ3_9BACT</name>
<dbReference type="NCBIfam" id="TIGR04456">
    <property type="entry name" value="LruC_dom"/>
    <property type="match status" value="1"/>
</dbReference>
<evidence type="ECO:0000313" key="4">
    <source>
        <dbReference type="Proteomes" id="UP000036520"/>
    </source>
</evidence>
<dbReference type="RefSeq" id="WP_048641124.1">
    <property type="nucleotide sequence ID" value="NZ_CP012040.1"/>
</dbReference>
<gene>
    <name evidence="3" type="ORF">CA2015_1255</name>
</gene>
<keyword evidence="1" id="KW-0732">Signal</keyword>
<feature type="signal peptide" evidence="1">
    <location>
        <begin position="1"/>
        <end position="19"/>
    </location>
</feature>
<feature type="domain" description="DUF4842" evidence="2">
    <location>
        <begin position="261"/>
        <end position="482"/>
    </location>
</feature>
<sequence>MKKLIFCYLLGLVSYQSFAETVVTNDGELGSLKDYYYSCWDFYDISLTDESDYVTDGKYSFITKGSSDGSRGDIKSPWMKFEKGKIYMDLTPYSEVKEAIVYAFYIPFDEDNKETGESTDYEYLGYHEVNYGSKNKDKTKKADFKISKDMEGAIGKVHLVFMVYGEDVIMAIDNIEIPGEYYSDPSSNCFPKGEKKDTDGDGVIDGEDDYPEDKYKAYNNYLTPEGPGTLMFEDLWPATGDYDFNDLVLDYMINRITDADGKVVEVQIDLLPRAAGAGYSNGFGIEFTGISPGQIYKVEGSKIKSNTIHKFMSNGLEEGNEYATVIAFDDVDNVLTHPGGGSVGINTDPKFPMQSVEKMRITLYLNDPIVTTRSREEPVMLSDLTMDSFNPFLIVNQKRGVEVHLPGKRPTAHVDKSLFGTKQDNSNGDDNSFYKGKDNGLPWGLNVTESVPYMMNKESITTGYNMFYKWAATGGEAYPDWYKDQKGYREDKMLLNAK</sequence>
<protein>
    <recommendedName>
        <fullName evidence="2">DUF4842 domain-containing protein</fullName>
    </recommendedName>
</protein>
<dbReference type="Proteomes" id="UP000036520">
    <property type="component" value="Chromosome"/>
</dbReference>
<reference evidence="3 4" key="1">
    <citation type="submission" date="2015-07" db="EMBL/GenBank/DDBJ databases">
        <authorList>
            <person name="Kim K.M."/>
        </authorList>
    </citation>
    <scope>NUCLEOTIDE SEQUENCE [LARGE SCALE GENOMIC DNA]</scope>
    <source>
        <strain evidence="3 4">KCTC 12363</strain>
    </source>
</reference>